<dbReference type="HOGENOM" id="CLU_3378522_0_0_11"/>
<dbReference type="InterPro" id="IPR003156">
    <property type="entry name" value="DHHA1_dom"/>
</dbReference>
<proteinExistence type="predicted"/>
<dbReference type="Pfam" id="PF02272">
    <property type="entry name" value="DHHA1"/>
    <property type="match status" value="1"/>
</dbReference>
<dbReference type="Proteomes" id="UP000015779">
    <property type="component" value="Unassembled WGS sequence"/>
</dbReference>
<dbReference type="EMBL" id="ATJN01000133">
    <property type="protein sequence ID" value="EPI49794.1"/>
    <property type="molecule type" value="Genomic_DNA"/>
</dbReference>
<accession>T2PIW0</accession>
<name>T2PIW0_9BIFI</name>
<dbReference type="RefSeq" id="WP_020758353.1">
    <property type="nucleotide sequence ID" value="NZ_KE347831.1"/>
</dbReference>
<sequence>GGKPDFAQGGGTDASKINEALEAVKQHLSSHNA</sequence>
<dbReference type="AlphaFoldDB" id="T2PIW0"/>
<gene>
    <name evidence="2" type="ORF">HMPREF1577_01342</name>
</gene>
<protein>
    <recommendedName>
        <fullName evidence="1">DHHA1 domain-containing protein</fullName>
    </recommendedName>
</protein>
<evidence type="ECO:0000259" key="1">
    <source>
        <dbReference type="Pfam" id="PF02272"/>
    </source>
</evidence>
<evidence type="ECO:0000313" key="3">
    <source>
        <dbReference type="Proteomes" id="UP000015779"/>
    </source>
</evidence>
<comment type="caution">
    <text evidence="2">The sequence shown here is derived from an EMBL/GenBank/DDBJ whole genome shotgun (WGS) entry which is preliminary data.</text>
</comment>
<dbReference type="Gene3D" id="3.10.310.40">
    <property type="match status" value="1"/>
</dbReference>
<dbReference type="GO" id="GO:0003676">
    <property type="term" value="F:nucleic acid binding"/>
    <property type="evidence" value="ECO:0007669"/>
    <property type="project" value="InterPro"/>
</dbReference>
<feature type="domain" description="DHHA1" evidence="1">
    <location>
        <begin position="1"/>
        <end position="29"/>
    </location>
</feature>
<organism evidence="2 3">
    <name type="scientific">Gardnerella pickettii JCP8017A</name>
    <dbReference type="NCBI Taxonomy" id="1261062"/>
    <lineage>
        <taxon>Bacteria</taxon>
        <taxon>Bacillati</taxon>
        <taxon>Actinomycetota</taxon>
        <taxon>Actinomycetes</taxon>
        <taxon>Bifidobacteriales</taxon>
        <taxon>Bifidobacteriaceae</taxon>
        <taxon>Gardnerella</taxon>
        <taxon>Gardnerella pickettii</taxon>
    </lineage>
</organism>
<feature type="non-terminal residue" evidence="2">
    <location>
        <position position="1"/>
    </location>
</feature>
<reference evidence="2 3" key="1">
    <citation type="submission" date="2013-06" db="EMBL/GenBank/DDBJ databases">
        <authorList>
            <person name="Weinstock G."/>
            <person name="Sodergren E."/>
            <person name="Lobos E.A."/>
            <person name="Fulton L."/>
            <person name="Fulton R."/>
            <person name="Courtney L."/>
            <person name="Fronick C."/>
            <person name="O'Laughlin M."/>
            <person name="Godfrey J."/>
            <person name="Wilson R.M."/>
            <person name="Miner T."/>
            <person name="Farmer C."/>
            <person name="Delehaunty K."/>
            <person name="Cordes M."/>
            <person name="Minx P."/>
            <person name="Tomlinson C."/>
            <person name="Chen J."/>
            <person name="Wollam A."/>
            <person name="Pepin K.H."/>
            <person name="Bhonagiri V."/>
            <person name="Zhang X."/>
            <person name="Warren W."/>
            <person name="Mitreva M."/>
            <person name="Mardis E.R."/>
            <person name="Wilson R.K."/>
        </authorList>
    </citation>
    <scope>NUCLEOTIDE SEQUENCE [LARGE SCALE GENOMIC DNA]</scope>
    <source>
        <strain evidence="2 3">JCP8017A</strain>
    </source>
</reference>
<evidence type="ECO:0000313" key="2">
    <source>
        <dbReference type="EMBL" id="EPI49794.1"/>
    </source>
</evidence>